<organism evidence="1">
    <name type="scientific">Siphoviridae sp. ctlzn3</name>
    <dbReference type="NCBI Taxonomy" id="2826450"/>
    <lineage>
        <taxon>Viruses</taxon>
        <taxon>Duplodnaviria</taxon>
        <taxon>Heunggongvirae</taxon>
        <taxon>Uroviricota</taxon>
        <taxon>Caudoviricetes</taxon>
    </lineage>
</organism>
<name>A0A8S5N6H4_9CAUD</name>
<evidence type="ECO:0000313" key="1">
    <source>
        <dbReference type="EMBL" id="DAD90060.1"/>
    </source>
</evidence>
<reference evidence="1" key="1">
    <citation type="journal article" date="2021" name="Proc. Natl. Acad. Sci. U.S.A.">
        <title>A Catalog of Tens of Thousands of Viruses from Human Metagenomes Reveals Hidden Associations with Chronic Diseases.</title>
        <authorList>
            <person name="Tisza M.J."/>
            <person name="Buck C.B."/>
        </authorList>
    </citation>
    <scope>NUCLEOTIDE SEQUENCE</scope>
    <source>
        <strain evidence="1">Ctlzn3</strain>
    </source>
</reference>
<accession>A0A8S5N6H4</accession>
<dbReference type="EMBL" id="BK015076">
    <property type="protein sequence ID" value="DAD90060.1"/>
    <property type="molecule type" value="Genomic_DNA"/>
</dbReference>
<proteinExistence type="predicted"/>
<protein>
    <submittedName>
        <fullName evidence="1">PROTEIN/RNA Complex.8A</fullName>
    </submittedName>
</protein>
<sequence>MNYAVVTLAKNLGYYVMSCAVHVRIRVLYNC</sequence>